<evidence type="ECO:0008006" key="8">
    <source>
        <dbReference type="Google" id="ProtNLM"/>
    </source>
</evidence>
<dbReference type="Proteomes" id="UP001437256">
    <property type="component" value="Unassembled WGS sequence"/>
</dbReference>
<comment type="subcellular location">
    <subcellularLocation>
        <location evidence="1">Mitochondrion</location>
    </subcellularLocation>
</comment>
<evidence type="ECO:0000256" key="2">
    <source>
        <dbReference type="ARBA" id="ARBA00009116"/>
    </source>
</evidence>
<evidence type="ECO:0000313" key="7">
    <source>
        <dbReference type="Proteomes" id="UP001437256"/>
    </source>
</evidence>
<organism evidence="6 7">
    <name type="scientific">Marasmius tenuissimus</name>
    <dbReference type="NCBI Taxonomy" id="585030"/>
    <lineage>
        <taxon>Eukaryota</taxon>
        <taxon>Fungi</taxon>
        <taxon>Dikarya</taxon>
        <taxon>Basidiomycota</taxon>
        <taxon>Agaricomycotina</taxon>
        <taxon>Agaricomycetes</taxon>
        <taxon>Agaricomycetidae</taxon>
        <taxon>Agaricales</taxon>
        <taxon>Marasmiineae</taxon>
        <taxon>Marasmiaceae</taxon>
        <taxon>Marasmius</taxon>
    </lineage>
</organism>
<dbReference type="Pfam" id="PF06644">
    <property type="entry name" value="ATP11"/>
    <property type="match status" value="1"/>
</dbReference>
<evidence type="ECO:0000256" key="5">
    <source>
        <dbReference type="SAM" id="MobiDB-lite"/>
    </source>
</evidence>
<gene>
    <name evidence="6" type="ORF">AAF712_000643</name>
</gene>
<comment type="caution">
    <text evidence="6">The sequence shown here is derived from an EMBL/GenBank/DDBJ whole genome shotgun (WGS) entry which is preliminary data.</text>
</comment>
<keyword evidence="7" id="KW-1185">Reference proteome</keyword>
<evidence type="ECO:0000256" key="3">
    <source>
        <dbReference type="ARBA" id="ARBA00022946"/>
    </source>
</evidence>
<dbReference type="PANTHER" id="PTHR13126">
    <property type="entry name" value="CHAPERONE ATP11"/>
    <property type="match status" value="1"/>
</dbReference>
<keyword evidence="4" id="KW-0496">Mitochondrion</keyword>
<evidence type="ECO:0000313" key="6">
    <source>
        <dbReference type="EMBL" id="KAL0071721.1"/>
    </source>
</evidence>
<name>A0ABR3ACN4_9AGAR</name>
<dbReference type="InterPro" id="IPR010591">
    <property type="entry name" value="ATP11"/>
</dbReference>
<dbReference type="PANTHER" id="PTHR13126:SF0">
    <property type="entry name" value="ATP SYNTHASE MITOCHONDRIAL F1 COMPLEX ASSEMBLY FACTOR 1"/>
    <property type="match status" value="1"/>
</dbReference>
<keyword evidence="3" id="KW-0809">Transit peptide</keyword>
<proteinExistence type="inferred from homology"/>
<accession>A0ABR3ACN4</accession>
<feature type="region of interest" description="Disordered" evidence="5">
    <location>
        <begin position="83"/>
        <end position="114"/>
    </location>
</feature>
<reference evidence="6 7" key="1">
    <citation type="submission" date="2024-05" db="EMBL/GenBank/DDBJ databases">
        <title>A draft genome resource for the thread blight pathogen Marasmius tenuissimus strain MS-2.</title>
        <authorList>
            <person name="Yulfo-Soto G.E."/>
            <person name="Baruah I.K."/>
            <person name="Amoako-Attah I."/>
            <person name="Bukari Y."/>
            <person name="Meinhardt L.W."/>
            <person name="Bailey B.A."/>
            <person name="Cohen S.P."/>
        </authorList>
    </citation>
    <scope>NUCLEOTIDE SEQUENCE [LARGE SCALE GENOMIC DNA]</scope>
    <source>
        <strain evidence="6 7">MS-2</strain>
    </source>
</reference>
<evidence type="ECO:0000256" key="4">
    <source>
        <dbReference type="ARBA" id="ARBA00023128"/>
    </source>
</evidence>
<sequence>MYRVPCCLGRLSTRPFNYTTSAKSVRYAGVRLLNTQNADFESKYAEKLNQRAKEKGVSITELKSEVKEKLEEEKARVRNANKAVLDASKKASGQQEKRTEGEVPTSARQDSSPVKPLSSILNLSRIASLNASQIGALWTAYHASRSEGTGRGFLCASIPVDIYEKMARVGAKYPMFVLPLPRAQQPTLEDTGSKETEPAHEFYFMEWAFHKPPASPTATPADLFSKPSPQSGQDASGIPISTILFTPLIEYKMRNSFATPYLVLTHYTDLAKTHGIVLLRGEITPTSAGNGHMLSQEDAQVLSMGLQKFYLWDNTTTNGVEHDGEKMLKAFHENPDKFDWQELLKYGTQHL</sequence>
<evidence type="ECO:0000256" key="1">
    <source>
        <dbReference type="ARBA" id="ARBA00004173"/>
    </source>
</evidence>
<protein>
    <recommendedName>
        <fullName evidence="8">ATP11-domain-containing protein</fullName>
    </recommendedName>
</protein>
<comment type="similarity">
    <text evidence="2">Belongs to the ATP11 family.</text>
</comment>
<dbReference type="EMBL" id="JBBXMP010000002">
    <property type="protein sequence ID" value="KAL0071721.1"/>
    <property type="molecule type" value="Genomic_DNA"/>
</dbReference>